<comment type="caution">
    <text evidence="2">The sequence shown here is derived from an EMBL/GenBank/DDBJ whole genome shotgun (WGS) entry which is preliminary data.</text>
</comment>
<reference evidence="2 3" key="1">
    <citation type="submission" date="2021-01" db="EMBL/GenBank/DDBJ databases">
        <title>C459-1 draft genome sequence.</title>
        <authorList>
            <person name="Zhang X.-F."/>
        </authorList>
    </citation>
    <scope>NUCLEOTIDE SEQUENCE [LARGE SCALE GENOMIC DNA]</scope>
    <source>
        <strain evidence="3">C459-1</strain>
    </source>
</reference>
<evidence type="ECO:0000256" key="1">
    <source>
        <dbReference type="SAM" id="Phobius"/>
    </source>
</evidence>
<evidence type="ECO:0000313" key="2">
    <source>
        <dbReference type="EMBL" id="MBL1409639.1"/>
    </source>
</evidence>
<proteinExistence type="predicted"/>
<keyword evidence="3" id="KW-1185">Reference proteome</keyword>
<evidence type="ECO:0008006" key="4">
    <source>
        <dbReference type="Google" id="ProtNLM"/>
    </source>
</evidence>
<accession>A0ABS1R4K2</accession>
<feature type="transmembrane region" description="Helical" evidence="1">
    <location>
        <begin position="76"/>
        <end position="94"/>
    </location>
</feature>
<gene>
    <name evidence="2" type="ORF">JKG61_12835</name>
</gene>
<organism evidence="2 3">
    <name type="scientific">Sphingobacterium faecale</name>
    <dbReference type="NCBI Taxonomy" id="2803775"/>
    <lineage>
        <taxon>Bacteria</taxon>
        <taxon>Pseudomonadati</taxon>
        <taxon>Bacteroidota</taxon>
        <taxon>Sphingobacteriia</taxon>
        <taxon>Sphingobacteriales</taxon>
        <taxon>Sphingobacteriaceae</taxon>
        <taxon>Sphingobacterium</taxon>
    </lineage>
</organism>
<keyword evidence="1" id="KW-0472">Membrane</keyword>
<evidence type="ECO:0000313" key="3">
    <source>
        <dbReference type="Proteomes" id="UP000625283"/>
    </source>
</evidence>
<keyword evidence="1" id="KW-0812">Transmembrane</keyword>
<protein>
    <recommendedName>
        <fullName evidence="4">VanZ-like domain-containing protein</fullName>
    </recommendedName>
</protein>
<dbReference type="RefSeq" id="WP_202103382.1">
    <property type="nucleotide sequence ID" value="NZ_JAERTY010000007.1"/>
</dbReference>
<keyword evidence="1" id="KW-1133">Transmembrane helix</keyword>
<feature type="transmembrane region" description="Helical" evidence="1">
    <location>
        <begin position="12"/>
        <end position="30"/>
    </location>
</feature>
<dbReference type="EMBL" id="JAERTY010000007">
    <property type="protein sequence ID" value="MBL1409639.1"/>
    <property type="molecule type" value="Genomic_DNA"/>
</dbReference>
<name>A0ABS1R4K2_9SPHI</name>
<feature type="transmembrane region" description="Helical" evidence="1">
    <location>
        <begin position="42"/>
        <end position="64"/>
    </location>
</feature>
<feature type="transmembrane region" description="Helical" evidence="1">
    <location>
        <begin position="106"/>
        <end position="123"/>
    </location>
</feature>
<dbReference type="Proteomes" id="UP000625283">
    <property type="component" value="Unassembled WGS sequence"/>
</dbReference>
<sequence>MKFDIYFYKRPHTYIIVLLTVFYALNRHFIRPYIRAEYPDWKVVQLILSSLPNFLGSLILYIFITRILIGYNGLRASLFIVGYSVFHEVINVWLDNIRFDWNDIMASILAVIVSGLIDYTISLKRLSA</sequence>